<gene>
    <name evidence="3" type="ORF">SCULI_v1c05840</name>
</gene>
<feature type="transmembrane region" description="Helical" evidence="2">
    <location>
        <begin position="283"/>
        <end position="302"/>
    </location>
</feature>
<feature type="transmembrane region" description="Helical" evidence="2">
    <location>
        <begin position="213"/>
        <end position="236"/>
    </location>
</feature>
<keyword evidence="2" id="KW-0472">Membrane</keyword>
<sequence length="485" mass="55473">MDSKSVYQSIVEMLYNTLKNEKTRTKILFDADFKAKIIVLVDNLLSLEVDHEATFKDNKWSTAFAKAVVNISKEKLKFEKPENKSISDCYADYADTLTYCFNTYEIDRSVLTSTNEAVEEDKIKEFKITDELKTKYSEDTIIASTVEVVDEKVEKPNTQQGFGSSSSKSGFESFGQSTNGGFGQPFTAPIPPMQDPRFYPYKSKPKYMKWLKIALGATFGILGAILIVINFVSMYVGATVDINPLFTGEPPVLTWTEWNKDITKLPFSISIFTYLGYSNSMAGGGWLFIILYAFMIAWITYNMIAPAKRYREQFVFPLINIIAPIMLIIFVLWGYIFNSFAFKGMTGNLDHIDFIARILKSNKIIIGKDQYDNFVAFFNSGSGKEFINTLDSQSKFGIPLLWIQFIFAIASIIFTIVVIMLNPKLDREKVAYANNEFQTMINEALQGRKHEIDPSIYEDQAEIDAFYQKIRDKQNRKNNRHKDDE</sequence>
<dbReference type="EMBL" id="CP006681">
    <property type="protein sequence ID" value="AHI52925.1"/>
    <property type="molecule type" value="Genomic_DNA"/>
</dbReference>
<keyword evidence="4" id="KW-1185">Reference proteome</keyword>
<feature type="region of interest" description="Disordered" evidence="1">
    <location>
        <begin position="156"/>
        <end position="175"/>
    </location>
</feature>
<dbReference type="eggNOG" id="ENOG5033XMI">
    <property type="taxonomic scope" value="Bacteria"/>
</dbReference>
<reference evidence="3 4" key="1">
    <citation type="journal article" date="2014" name="Genome Biol. Evol.">
        <title>Molecular evolution of the substrate utilization strategies and putative virulence factors in mosquito-associated Spiroplasma species.</title>
        <authorList>
            <person name="Chang T.H."/>
            <person name="Lo W.S."/>
            <person name="Ku C."/>
            <person name="Chen L.L."/>
            <person name="Kuo C.H."/>
        </authorList>
    </citation>
    <scope>NUCLEOTIDE SEQUENCE [LARGE SCALE GENOMIC DNA]</scope>
    <source>
        <strain evidence="3">AES-1</strain>
    </source>
</reference>
<organism evidence="3 4">
    <name type="scientific">Spiroplasma culicicola AES-1</name>
    <dbReference type="NCBI Taxonomy" id="1276246"/>
    <lineage>
        <taxon>Bacteria</taxon>
        <taxon>Bacillati</taxon>
        <taxon>Mycoplasmatota</taxon>
        <taxon>Mollicutes</taxon>
        <taxon>Entomoplasmatales</taxon>
        <taxon>Spiroplasmataceae</taxon>
        <taxon>Spiroplasma</taxon>
    </lineage>
</organism>
<dbReference type="PATRIC" id="fig|1276246.3.peg.583"/>
<evidence type="ECO:0000313" key="4">
    <source>
        <dbReference type="Proteomes" id="UP000019267"/>
    </source>
</evidence>
<dbReference type="AlphaFoldDB" id="W6A7S5"/>
<dbReference type="OrthoDB" id="392088at2"/>
<dbReference type="RefSeq" id="WP_025363161.1">
    <property type="nucleotide sequence ID" value="NZ_CP006681.1"/>
</dbReference>
<evidence type="ECO:0000256" key="2">
    <source>
        <dbReference type="SAM" id="Phobius"/>
    </source>
</evidence>
<dbReference type="KEGG" id="scq:SCULI_v1c05840"/>
<feature type="transmembrane region" description="Helical" evidence="2">
    <location>
        <begin position="314"/>
        <end position="336"/>
    </location>
</feature>
<dbReference type="Proteomes" id="UP000019267">
    <property type="component" value="Chromosome"/>
</dbReference>
<keyword evidence="2" id="KW-1133">Transmembrane helix</keyword>
<dbReference type="HOGENOM" id="CLU_576056_0_0_14"/>
<evidence type="ECO:0000313" key="3">
    <source>
        <dbReference type="EMBL" id="AHI52925.1"/>
    </source>
</evidence>
<evidence type="ECO:0000256" key="1">
    <source>
        <dbReference type="SAM" id="MobiDB-lite"/>
    </source>
</evidence>
<dbReference type="STRING" id="1276246.SCULI_v1c05840"/>
<name>W6A7S5_9MOLU</name>
<keyword evidence="2" id="KW-0812">Transmembrane</keyword>
<feature type="transmembrane region" description="Helical" evidence="2">
    <location>
        <begin position="400"/>
        <end position="421"/>
    </location>
</feature>
<evidence type="ECO:0008006" key="5">
    <source>
        <dbReference type="Google" id="ProtNLM"/>
    </source>
</evidence>
<accession>W6A7S5</accession>
<proteinExistence type="predicted"/>
<feature type="compositionally biased region" description="Low complexity" evidence="1">
    <location>
        <begin position="159"/>
        <end position="175"/>
    </location>
</feature>
<protein>
    <recommendedName>
        <fullName evidence="5">Transmembrane protein</fullName>
    </recommendedName>
</protein>